<dbReference type="SUPFAM" id="SSF56112">
    <property type="entry name" value="Protein kinase-like (PK-like)"/>
    <property type="match status" value="1"/>
</dbReference>
<dbReference type="Pfam" id="PF00069">
    <property type="entry name" value="Pkinase"/>
    <property type="match status" value="1"/>
</dbReference>
<keyword evidence="1" id="KW-0067">ATP-binding</keyword>
<dbReference type="GO" id="GO:0005524">
    <property type="term" value="F:ATP binding"/>
    <property type="evidence" value="ECO:0007669"/>
    <property type="project" value="UniProtKB-UniRule"/>
</dbReference>
<feature type="domain" description="Protein kinase" evidence="2">
    <location>
        <begin position="52"/>
        <end position="278"/>
    </location>
</feature>
<name>A0AAX1Q1J3_9BACI</name>
<dbReference type="AlphaFoldDB" id="A0AAX1Q1J3"/>
<protein>
    <submittedName>
        <fullName evidence="3">Kae1-associated kinase Bud32</fullName>
    </submittedName>
</protein>
<keyword evidence="1" id="KW-0547">Nucleotide-binding</keyword>
<dbReference type="PROSITE" id="PS50011">
    <property type="entry name" value="PROTEIN_KINASE_DOM"/>
    <property type="match status" value="1"/>
</dbReference>
<comment type="caution">
    <text evidence="3">The sequence shown here is derived from an EMBL/GenBank/DDBJ whole genome shotgun (WGS) entry which is preliminary data.</text>
</comment>
<feature type="binding site" evidence="1">
    <location>
        <position position="82"/>
    </location>
    <ligand>
        <name>ATP</name>
        <dbReference type="ChEBI" id="CHEBI:30616"/>
    </ligand>
</feature>
<dbReference type="InterPro" id="IPR000719">
    <property type="entry name" value="Prot_kinase_dom"/>
</dbReference>
<evidence type="ECO:0000259" key="2">
    <source>
        <dbReference type="PROSITE" id="PS50011"/>
    </source>
</evidence>
<accession>A0AAX1Q1J3</accession>
<evidence type="ECO:0000256" key="1">
    <source>
        <dbReference type="PROSITE-ProRule" id="PRU10141"/>
    </source>
</evidence>
<dbReference type="PROSITE" id="PS00107">
    <property type="entry name" value="PROTEIN_KINASE_ATP"/>
    <property type="match status" value="1"/>
</dbReference>
<dbReference type="InterPro" id="IPR017441">
    <property type="entry name" value="Protein_kinase_ATP_BS"/>
</dbReference>
<dbReference type="Proteomes" id="UP000250174">
    <property type="component" value="Unassembled WGS sequence"/>
</dbReference>
<dbReference type="SMART" id="SM00220">
    <property type="entry name" value="S_TKc"/>
    <property type="match status" value="1"/>
</dbReference>
<organism evidence="3 4">
    <name type="scientific">Priestia endophytica</name>
    <dbReference type="NCBI Taxonomy" id="135735"/>
    <lineage>
        <taxon>Bacteria</taxon>
        <taxon>Bacillati</taxon>
        <taxon>Bacillota</taxon>
        <taxon>Bacilli</taxon>
        <taxon>Bacillales</taxon>
        <taxon>Bacillaceae</taxon>
        <taxon>Priestia</taxon>
    </lineage>
</organism>
<reference evidence="3 4" key="1">
    <citation type="submission" date="2016-03" db="EMBL/GenBank/DDBJ databases">
        <title>Comparison of Bacillus endophyticus and B. anthracis characteristics using whole genome sequence analysis and microbiological techniques.</title>
        <authorList>
            <person name="Lekota K.E."/>
            <person name="Mafofo J."/>
            <person name="Rees J."/>
            <person name="Muchadeyi F.C."/>
            <person name="Madoroba E."/>
            <person name="Van Heerden H."/>
        </authorList>
    </citation>
    <scope>NUCLEOTIDE SEQUENCE [LARGE SCALE GENOMIC DNA]</scope>
    <source>
        <strain evidence="3 4">3631_10C</strain>
    </source>
</reference>
<dbReference type="Gene3D" id="1.10.510.10">
    <property type="entry name" value="Transferase(Phosphotransferase) domain 1"/>
    <property type="match status" value="1"/>
</dbReference>
<evidence type="ECO:0000313" key="4">
    <source>
        <dbReference type="Proteomes" id="UP000250174"/>
    </source>
</evidence>
<dbReference type="GO" id="GO:0004672">
    <property type="term" value="F:protein kinase activity"/>
    <property type="evidence" value="ECO:0007669"/>
    <property type="project" value="InterPro"/>
</dbReference>
<evidence type="ECO:0000313" key="3">
    <source>
        <dbReference type="EMBL" id="RAS71900.1"/>
    </source>
</evidence>
<dbReference type="PANTHER" id="PTHR24347">
    <property type="entry name" value="SERINE/THREONINE-PROTEIN KINASE"/>
    <property type="match status" value="1"/>
</dbReference>
<dbReference type="EMBL" id="LVYK01000059">
    <property type="protein sequence ID" value="RAS71900.1"/>
    <property type="molecule type" value="Genomic_DNA"/>
</dbReference>
<sequence length="278" mass="32633">MNFTIKAEDGKHELEKKAKSQKSKSGNYMLKHIKRLLFDHPIKLNTIIINRYVVKEVLGFGGFGITYIVQDLRNEEHHYVLKQLRPSRKGTQKGKNSFLTEADILASLTNAEFPTLRNAFIWNNHYCIVMDYIHGKTFEDLIFEEDRKFSEQEALKALLDVTDLVQILHRKGIVHNDLRIPNIILREKSISIIDFGLARRVEERKKQEEIQDDLYMLAHFLLFLLYSTYTPSGREKSWEEELSIHDNVKVMIRKMFGTAPCYKNIEALQNDIQKHLKK</sequence>
<keyword evidence="3" id="KW-0808">Transferase</keyword>
<keyword evidence="3" id="KW-0418">Kinase</keyword>
<dbReference type="InterPro" id="IPR011009">
    <property type="entry name" value="Kinase-like_dom_sf"/>
</dbReference>
<proteinExistence type="predicted"/>
<dbReference type="RefSeq" id="WP_111922448.1">
    <property type="nucleotide sequence ID" value="NZ_LVYL01000004.1"/>
</dbReference>
<gene>
    <name evidence="3" type="ORF">A3864_22730</name>
</gene>